<evidence type="ECO:0000313" key="1">
    <source>
        <dbReference type="EMBL" id="MBU2951360.1"/>
    </source>
</evidence>
<protein>
    <submittedName>
        <fullName evidence="1">Uncharacterized protein</fullName>
    </submittedName>
</protein>
<evidence type="ECO:0000313" key="2">
    <source>
        <dbReference type="Proteomes" id="UP001647509"/>
    </source>
</evidence>
<accession>A0ACC5UAQ1</accession>
<dbReference type="Proteomes" id="UP001647509">
    <property type="component" value="Unassembled WGS sequence"/>
</dbReference>
<comment type="caution">
    <text evidence="1">The sequence shown here is derived from an EMBL/GenBank/DDBJ whole genome shotgun (WGS) entry which is preliminary data.</text>
</comment>
<keyword evidence="2" id="KW-1185">Reference proteome</keyword>
<sequence length="320" mass="36795">MDNINKTLFEQKHISKQQFAFFESIRKEEIISLYYELRILLYIGILLFTGGVSYLIYENIGSLGHILMMLLLSGLIFTGFYYINKFANPYAHNLVTVKLAYFDYLLILVSLLIIGLFTYIQVYFELVAALASWSSYLSASLFFFMAYRYDNRALLAMGITALAAALGFTISPIDWKANTWVSTNYTHLIAILLGVSLFVSGYLSEKENIKPHFKFTYQNFGLITFYLGCLSGIFYTDLDKTYALLALTSGVIMSIHTWKIKAFLFFLYSNISAYIAFSYLFFELISNTSDGYILLIYYFPCTCIGYIVFLVKKKSHFAHE</sequence>
<proteinExistence type="predicted"/>
<dbReference type="EMBL" id="JAHKPD010000018">
    <property type="protein sequence ID" value="MBU2951360.1"/>
    <property type="molecule type" value="Genomic_DNA"/>
</dbReference>
<name>A0ACC5UAQ1_9FLAO</name>
<gene>
    <name evidence="1" type="ORF">KO493_11690</name>
</gene>
<organism evidence="1 2">
    <name type="scientific">Pseudotamlana agarivorans</name>
    <dbReference type="NCBI Taxonomy" id="481183"/>
    <lineage>
        <taxon>Bacteria</taxon>
        <taxon>Pseudomonadati</taxon>
        <taxon>Bacteroidota</taxon>
        <taxon>Flavobacteriia</taxon>
        <taxon>Flavobacteriales</taxon>
        <taxon>Flavobacteriaceae</taxon>
        <taxon>Pseudotamlana</taxon>
    </lineage>
</organism>
<reference evidence="1" key="1">
    <citation type="submission" date="2021-05" db="EMBL/GenBank/DDBJ databases">
        <title>Draft genomes of bacteria isolated from model marine particles.</title>
        <authorList>
            <person name="Datta M.S."/>
            <person name="Schwartzman J.A."/>
            <person name="Enke T.N."/>
            <person name="Saavedra J."/>
            <person name="Cermak N."/>
            <person name="Cordero O.X."/>
        </authorList>
    </citation>
    <scope>NUCLEOTIDE SEQUENCE</scope>
    <source>
        <strain evidence="1">I2M19</strain>
    </source>
</reference>